<dbReference type="STRING" id="856736.SAMN04488058_10675"/>
<proteinExistence type="predicted"/>
<gene>
    <name evidence="2" type="ORF">SAMN04488058_10675</name>
</gene>
<dbReference type="InterPro" id="IPR036909">
    <property type="entry name" value="Cyt_c-like_dom_sf"/>
</dbReference>
<keyword evidence="1" id="KW-0732">Signal</keyword>
<dbReference type="GO" id="GO:0020037">
    <property type="term" value="F:heme binding"/>
    <property type="evidence" value="ECO:0007669"/>
    <property type="project" value="InterPro"/>
</dbReference>
<evidence type="ECO:0000256" key="1">
    <source>
        <dbReference type="SAM" id="SignalP"/>
    </source>
</evidence>
<feature type="signal peptide" evidence="1">
    <location>
        <begin position="1"/>
        <end position="25"/>
    </location>
</feature>
<evidence type="ECO:0008006" key="4">
    <source>
        <dbReference type="Google" id="ProtNLM"/>
    </source>
</evidence>
<feature type="chain" id="PRO_5011720241" description="Cytochrome c domain-containing protein" evidence="1">
    <location>
        <begin position="26"/>
        <end position="152"/>
    </location>
</feature>
<sequence length="152" mass="16567">MRGARLKGRAALCLLALVTLGSAPALPKYRLQAIPQLHYDEGQELWQLDRRVMACSYCHVKDTGGAPWNPFGQAIQAEFQASGGKAKFPQVLHSLLKADRDSDADGYPDALEVFARTLPGDPASRPEESLTELRVAFEASGGTERYAPAARR</sequence>
<protein>
    <recommendedName>
        <fullName evidence="4">Cytochrome c domain-containing protein</fullName>
    </recommendedName>
</protein>
<accession>A0A1H6Y0F2</accession>
<dbReference type="OrthoDB" id="71335at2"/>
<dbReference type="Proteomes" id="UP000199223">
    <property type="component" value="Unassembled WGS sequence"/>
</dbReference>
<reference evidence="3" key="1">
    <citation type="submission" date="2016-10" db="EMBL/GenBank/DDBJ databases">
        <authorList>
            <person name="Varghese N."/>
            <person name="Submissions S."/>
        </authorList>
    </citation>
    <scope>NUCLEOTIDE SEQUENCE [LARGE SCALE GENOMIC DNA]</scope>
    <source>
        <strain evidence="3">CGMCC 1.10218</strain>
    </source>
</reference>
<evidence type="ECO:0000313" key="2">
    <source>
        <dbReference type="EMBL" id="SEJ33374.1"/>
    </source>
</evidence>
<dbReference type="SUPFAM" id="SSF46626">
    <property type="entry name" value="Cytochrome c"/>
    <property type="match status" value="1"/>
</dbReference>
<dbReference type="GO" id="GO:0009055">
    <property type="term" value="F:electron transfer activity"/>
    <property type="evidence" value="ECO:0007669"/>
    <property type="project" value="InterPro"/>
</dbReference>
<dbReference type="EMBL" id="FNZA01000006">
    <property type="protein sequence ID" value="SEJ33374.1"/>
    <property type="molecule type" value="Genomic_DNA"/>
</dbReference>
<dbReference type="AlphaFoldDB" id="A0A1H6Y0F2"/>
<evidence type="ECO:0000313" key="3">
    <source>
        <dbReference type="Proteomes" id="UP000199223"/>
    </source>
</evidence>
<organism evidence="2 3">
    <name type="scientific">Deinococcus reticulitermitis</name>
    <dbReference type="NCBI Taxonomy" id="856736"/>
    <lineage>
        <taxon>Bacteria</taxon>
        <taxon>Thermotogati</taxon>
        <taxon>Deinococcota</taxon>
        <taxon>Deinococci</taxon>
        <taxon>Deinococcales</taxon>
        <taxon>Deinococcaceae</taxon>
        <taxon>Deinococcus</taxon>
    </lineage>
</organism>
<keyword evidence="3" id="KW-1185">Reference proteome</keyword>
<name>A0A1H6Y0F2_9DEIO</name>